<reference evidence="8" key="2">
    <citation type="submission" date="2025-09" db="UniProtKB">
        <authorList>
            <consortium name="Ensembl"/>
        </authorList>
    </citation>
    <scope>IDENTIFICATION</scope>
</reference>
<dbReference type="CDD" id="cd08045">
    <property type="entry name" value="HFD_TAF4"/>
    <property type="match status" value="1"/>
</dbReference>
<keyword evidence="4" id="KW-0804">Transcription</keyword>
<dbReference type="Proteomes" id="UP000472276">
    <property type="component" value="Unassembled WGS sequence"/>
</dbReference>
<dbReference type="PANTHER" id="PTHR15138">
    <property type="entry name" value="TRANSCRIPTION INITIATION FACTOR TFIID SUBUNIT 4"/>
    <property type="match status" value="1"/>
</dbReference>
<dbReference type="Gene3D" id="1.10.20.10">
    <property type="entry name" value="Histone, subunit A"/>
    <property type="match status" value="1"/>
</dbReference>
<sequence length="731" mass="79290">MWREGVCEQVEILDTLWHDEAEPFLHSAAVMATNNVVTEANKLELQAATGVGDSSVQVRILQVAAKHGPVTAVQPPPTAASISQSDCVSAPPKVIPSGQPTPSAVTVSGPRTSPPSVMVVANAGGVSAGNQQITKQPQNQVASVKQVTTTGRTVLITVPRSATAQPVTPRLPQAATSHLPANIQIPPGMMLIRSDSGQLMLVSQQALAQAQQGQRLICGQPTRILAPQVSAGAESKRNENVTVIKMMPSSSFQQAAPVQKTAVVIGVASKPALVQTVNVVSERGSHAGTQAAGVEVKKESAPTFSKETLESVKKCKNFLVTLIKLASSDSRSVNMANNVQGLVRSLLEGKLEAEAFTEQLYDTLKSTPQPCLVPFLKKSLPAVRCLTADPQLFIQKASASTRPPTTTSSSIKQSNTEIGKTLQNRQQVFQTRGVALRPGLTTLIQPRSCISKKPTSRHIVGYSGKTFSGFSVKQPFAREPPNSTKFAFKDSSGSYKEDDDINDVTSMAGVNLREENAQILTSTVGAVVQSCQDQLFLSTQPVLSRILHTGQALGVTDVGPEVVALVSHATQEFLRGLLEKLTVMAEHRKTTLKQNSWHTQVGDVRSQLRFLEAIETLQKKKRDEEERERVLRFARSRSHTEDPEYQQLKQKAKELQQIEEAQLQQREANLAALAAIGPRRKRPLDQTDSPVCVLPRPGVHRVTRVILKDLLVCMEEEPFLRHSLTLYKAML</sequence>
<keyword evidence="5" id="KW-0539">Nucleus</keyword>
<dbReference type="GO" id="GO:0016251">
    <property type="term" value="F:RNA polymerase II general transcription initiation factor activity"/>
    <property type="evidence" value="ECO:0007669"/>
    <property type="project" value="TreeGrafter"/>
</dbReference>
<dbReference type="InterPro" id="IPR037249">
    <property type="entry name" value="TAFH/NHR1_dom_sf"/>
</dbReference>
<protein>
    <recommendedName>
        <fullName evidence="7">TAFH domain-containing protein</fullName>
    </recommendedName>
</protein>
<evidence type="ECO:0000313" key="9">
    <source>
        <dbReference type="Proteomes" id="UP000472276"/>
    </source>
</evidence>
<name>A0A668W004_OREAU</name>
<dbReference type="InterPro" id="IPR009072">
    <property type="entry name" value="Histone-fold"/>
</dbReference>
<dbReference type="PANTHER" id="PTHR15138:SF22">
    <property type="entry name" value="TAFH DOMAIN-CONTAINING PROTEIN"/>
    <property type="match status" value="1"/>
</dbReference>
<proteinExistence type="inferred from homology"/>
<evidence type="ECO:0000256" key="4">
    <source>
        <dbReference type="ARBA" id="ARBA00023163"/>
    </source>
</evidence>
<evidence type="ECO:0000256" key="2">
    <source>
        <dbReference type="ARBA" id="ARBA00006178"/>
    </source>
</evidence>
<evidence type="ECO:0000256" key="5">
    <source>
        <dbReference type="ARBA" id="ARBA00023242"/>
    </source>
</evidence>
<keyword evidence="3" id="KW-0805">Transcription regulation</keyword>
<dbReference type="OMA" id="ISYKDDW"/>
<dbReference type="SMART" id="SM00549">
    <property type="entry name" value="TAFH"/>
    <property type="match status" value="1"/>
</dbReference>
<reference evidence="8" key="1">
    <citation type="submission" date="2025-08" db="UniProtKB">
        <authorList>
            <consortium name="Ensembl"/>
        </authorList>
    </citation>
    <scope>IDENTIFICATION</scope>
</reference>
<dbReference type="SUPFAM" id="SSF47113">
    <property type="entry name" value="Histone-fold"/>
    <property type="match status" value="1"/>
</dbReference>
<evidence type="ECO:0000259" key="7">
    <source>
        <dbReference type="PROSITE" id="PS51119"/>
    </source>
</evidence>
<feature type="region of interest" description="Disordered" evidence="6">
    <location>
        <begin position="398"/>
        <end position="417"/>
    </location>
</feature>
<organism evidence="8 9">
    <name type="scientific">Oreochromis aureus</name>
    <name type="common">Israeli tilapia</name>
    <name type="synonym">Chromis aureus</name>
    <dbReference type="NCBI Taxonomy" id="47969"/>
    <lineage>
        <taxon>Eukaryota</taxon>
        <taxon>Metazoa</taxon>
        <taxon>Chordata</taxon>
        <taxon>Craniata</taxon>
        <taxon>Vertebrata</taxon>
        <taxon>Euteleostomi</taxon>
        <taxon>Actinopterygii</taxon>
        <taxon>Neopterygii</taxon>
        <taxon>Teleostei</taxon>
        <taxon>Neoteleostei</taxon>
        <taxon>Acanthomorphata</taxon>
        <taxon>Ovalentaria</taxon>
        <taxon>Cichlomorphae</taxon>
        <taxon>Cichliformes</taxon>
        <taxon>Cichlidae</taxon>
        <taxon>African cichlids</taxon>
        <taxon>Pseudocrenilabrinae</taxon>
        <taxon>Oreochromini</taxon>
        <taxon>Oreochromis</taxon>
    </lineage>
</organism>
<dbReference type="SUPFAM" id="SSF158553">
    <property type="entry name" value="TAFH domain-like"/>
    <property type="match status" value="1"/>
</dbReference>
<evidence type="ECO:0000256" key="1">
    <source>
        <dbReference type="ARBA" id="ARBA00004123"/>
    </source>
</evidence>
<feature type="domain" description="TAFH" evidence="7">
    <location>
        <begin position="309"/>
        <end position="406"/>
    </location>
</feature>
<comment type="similarity">
    <text evidence="2">Belongs to the TAF4 family.</text>
</comment>
<dbReference type="GO" id="GO:0006355">
    <property type="term" value="P:regulation of DNA-templated transcription"/>
    <property type="evidence" value="ECO:0007669"/>
    <property type="project" value="UniProtKB-ARBA"/>
</dbReference>
<accession>A0A668W004</accession>
<dbReference type="Pfam" id="PF07531">
    <property type="entry name" value="TAFH"/>
    <property type="match status" value="1"/>
</dbReference>
<dbReference type="PROSITE" id="PS51119">
    <property type="entry name" value="TAFH"/>
    <property type="match status" value="1"/>
</dbReference>
<evidence type="ECO:0000256" key="3">
    <source>
        <dbReference type="ARBA" id="ARBA00023015"/>
    </source>
</evidence>
<keyword evidence="9" id="KW-1185">Reference proteome</keyword>
<dbReference type="GO" id="GO:0006367">
    <property type="term" value="P:transcription initiation at RNA polymerase II promoter"/>
    <property type="evidence" value="ECO:0007669"/>
    <property type="project" value="TreeGrafter"/>
</dbReference>
<dbReference type="InterPro" id="IPR045144">
    <property type="entry name" value="TAF4"/>
</dbReference>
<dbReference type="FunFam" id="1.10.20.10:FF:000015">
    <property type="entry name" value="Transcription initiation factor TFIID subunit 4B"/>
    <property type="match status" value="1"/>
</dbReference>
<dbReference type="GO" id="GO:0005669">
    <property type="term" value="C:transcription factor TFIID complex"/>
    <property type="evidence" value="ECO:0007669"/>
    <property type="project" value="InterPro"/>
</dbReference>
<dbReference type="GO" id="GO:0003677">
    <property type="term" value="F:DNA binding"/>
    <property type="evidence" value="ECO:0007669"/>
    <property type="project" value="TreeGrafter"/>
</dbReference>
<dbReference type="Pfam" id="PF05236">
    <property type="entry name" value="TAF4"/>
    <property type="match status" value="1"/>
</dbReference>
<dbReference type="Ensembl" id="ENSOABT00000057607.2">
    <property type="protein sequence ID" value="ENSOABP00000056184.2"/>
    <property type="gene ID" value="ENSOABG00000024789.2"/>
</dbReference>
<evidence type="ECO:0000256" key="6">
    <source>
        <dbReference type="SAM" id="MobiDB-lite"/>
    </source>
</evidence>
<dbReference type="InterPro" id="IPR003894">
    <property type="entry name" value="TAFH_NHR1"/>
</dbReference>
<dbReference type="AlphaFoldDB" id="A0A668W004"/>
<dbReference type="Gene3D" id="1.20.120.1110">
    <property type="entry name" value="TAFH/NHR1 domain"/>
    <property type="match status" value="1"/>
</dbReference>
<dbReference type="GO" id="GO:0046982">
    <property type="term" value="F:protein heterodimerization activity"/>
    <property type="evidence" value="ECO:0007669"/>
    <property type="project" value="InterPro"/>
</dbReference>
<feature type="compositionally biased region" description="Low complexity" evidence="6">
    <location>
        <begin position="398"/>
        <end position="410"/>
    </location>
</feature>
<comment type="subcellular location">
    <subcellularLocation>
        <location evidence="1">Nucleus</location>
    </subcellularLocation>
</comment>
<dbReference type="InterPro" id="IPR007900">
    <property type="entry name" value="TAF4_C"/>
</dbReference>
<evidence type="ECO:0000313" key="8">
    <source>
        <dbReference type="Ensembl" id="ENSOABP00000056184.2"/>
    </source>
</evidence>
<gene>
    <name evidence="8" type="primary">TAF4B</name>
</gene>